<evidence type="ECO:0000256" key="3">
    <source>
        <dbReference type="RuleBase" id="RU003476"/>
    </source>
</evidence>
<proteinExistence type="inferred from homology"/>
<keyword evidence="6" id="KW-1185">Reference proteome</keyword>
<gene>
    <name evidence="5" type="ORF">SG34_007765</name>
</gene>
<evidence type="ECO:0000313" key="6">
    <source>
        <dbReference type="Proteomes" id="UP000032352"/>
    </source>
</evidence>
<evidence type="ECO:0000256" key="2">
    <source>
        <dbReference type="ARBA" id="ARBA00022801"/>
    </source>
</evidence>
<dbReference type="PANTHER" id="PTHR43046">
    <property type="entry name" value="GDP-MANNOSE MANNOSYL HYDROLASE"/>
    <property type="match status" value="1"/>
</dbReference>
<dbReference type="Pfam" id="PF00293">
    <property type="entry name" value="NUDIX"/>
    <property type="match status" value="1"/>
</dbReference>
<dbReference type="Proteomes" id="UP000032352">
    <property type="component" value="Chromosome"/>
</dbReference>
<dbReference type="InterPro" id="IPR000086">
    <property type="entry name" value="NUDIX_hydrolase_dom"/>
</dbReference>
<keyword evidence="2 3" id="KW-0378">Hydrolase</keyword>
<dbReference type="CDD" id="cd02883">
    <property type="entry name" value="NUDIX_Hydrolase"/>
    <property type="match status" value="1"/>
</dbReference>
<dbReference type="PANTHER" id="PTHR43046:SF15">
    <property type="entry name" value="MUTT_NUDIX FAMILY PROTEIN"/>
    <property type="match status" value="1"/>
</dbReference>
<dbReference type="PROSITE" id="PS51462">
    <property type="entry name" value="NUDIX"/>
    <property type="match status" value="1"/>
</dbReference>
<dbReference type="SUPFAM" id="SSF55811">
    <property type="entry name" value="Nudix"/>
    <property type="match status" value="1"/>
</dbReference>
<organism evidence="5 6">
    <name type="scientific">Thalassomonas viridans</name>
    <dbReference type="NCBI Taxonomy" id="137584"/>
    <lineage>
        <taxon>Bacteria</taxon>
        <taxon>Pseudomonadati</taxon>
        <taxon>Pseudomonadota</taxon>
        <taxon>Gammaproteobacteria</taxon>
        <taxon>Alteromonadales</taxon>
        <taxon>Colwelliaceae</taxon>
        <taxon>Thalassomonas</taxon>
    </lineage>
</organism>
<dbReference type="GO" id="GO:0016787">
    <property type="term" value="F:hydrolase activity"/>
    <property type="evidence" value="ECO:0007669"/>
    <property type="project" value="UniProtKB-KW"/>
</dbReference>
<dbReference type="RefSeq" id="WP_044839509.1">
    <property type="nucleotide sequence ID" value="NZ_CP059733.1"/>
</dbReference>
<evidence type="ECO:0000259" key="4">
    <source>
        <dbReference type="PROSITE" id="PS51462"/>
    </source>
</evidence>
<dbReference type="PRINTS" id="PR00502">
    <property type="entry name" value="NUDIXFAMILY"/>
</dbReference>
<feature type="domain" description="Nudix hydrolase" evidence="4">
    <location>
        <begin position="24"/>
        <end position="163"/>
    </location>
</feature>
<dbReference type="KEGG" id="tvd:SG34_007765"/>
<dbReference type="InterPro" id="IPR020084">
    <property type="entry name" value="NUDIX_hydrolase_CS"/>
</dbReference>
<reference evidence="5 6" key="1">
    <citation type="journal article" date="2015" name="Genome Announc.">
        <title>Draft Genome Sequences of Marine Isolates of Thalassomonas viridans and Thalassomonas actiniarum.</title>
        <authorList>
            <person name="Olonade I."/>
            <person name="van Zyl L.J."/>
            <person name="Trindade M."/>
        </authorList>
    </citation>
    <scope>NUCLEOTIDE SEQUENCE [LARGE SCALE GENOMIC DNA]</scope>
    <source>
        <strain evidence="5 6">XOM25</strain>
    </source>
</reference>
<comment type="cofactor">
    <cofactor evidence="1">
        <name>Mg(2+)</name>
        <dbReference type="ChEBI" id="CHEBI:18420"/>
    </cofactor>
</comment>
<evidence type="ECO:0000313" key="5">
    <source>
        <dbReference type="EMBL" id="WDE06788.1"/>
    </source>
</evidence>
<accession>A0AAE9Z7M2</accession>
<dbReference type="AlphaFoldDB" id="A0AAE9Z7M2"/>
<evidence type="ECO:0000256" key="1">
    <source>
        <dbReference type="ARBA" id="ARBA00001946"/>
    </source>
</evidence>
<dbReference type="InterPro" id="IPR015797">
    <property type="entry name" value="NUDIX_hydrolase-like_dom_sf"/>
</dbReference>
<dbReference type="InterPro" id="IPR020476">
    <property type="entry name" value="Nudix_hydrolase"/>
</dbReference>
<name>A0AAE9Z7M2_9GAMM</name>
<dbReference type="PROSITE" id="PS00893">
    <property type="entry name" value="NUDIX_BOX"/>
    <property type="match status" value="1"/>
</dbReference>
<protein>
    <submittedName>
        <fullName evidence="5">NUDIX domain-containing protein</fullName>
    </submittedName>
</protein>
<sequence length="184" mass="21222">MRPLRTTVHPDLDASQTESGRINFRRAARGIILDNDNILLLYTEKYQDYTLPGGGIDEGESLHQGLIRELQEETGAANIRNIRDFGLYREYRPWYNDEYDALHMESYCYLCEIDKELGTPRLEDYELNNGMKPVWINIYQAIAHNEKILAKKNKKAMSVERETYLLKLISRELLGAQASLAGHG</sequence>
<dbReference type="Gene3D" id="3.90.79.10">
    <property type="entry name" value="Nucleoside Triphosphate Pyrophosphohydrolase"/>
    <property type="match status" value="1"/>
</dbReference>
<reference evidence="5 6" key="2">
    <citation type="journal article" date="2022" name="Mar. Drugs">
        <title>Bioassay-Guided Fractionation Leads to the Detection of Cholic Acid Generated by the Rare Thalassomonas sp.</title>
        <authorList>
            <person name="Pheiffer F."/>
            <person name="Schneider Y.K."/>
            <person name="Hansen E.H."/>
            <person name="Andersen J.H."/>
            <person name="Isaksson J."/>
            <person name="Busche T."/>
            <person name="R C."/>
            <person name="Kalinowski J."/>
            <person name="Zyl L.V."/>
            <person name="Trindade M."/>
        </authorList>
    </citation>
    <scope>NUCLEOTIDE SEQUENCE [LARGE SCALE GENOMIC DNA]</scope>
    <source>
        <strain evidence="5 6">XOM25</strain>
    </source>
</reference>
<comment type="similarity">
    <text evidence="3">Belongs to the Nudix hydrolase family.</text>
</comment>
<dbReference type="EMBL" id="CP059733">
    <property type="protein sequence ID" value="WDE06788.1"/>
    <property type="molecule type" value="Genomic_DNA"/>
</dbReference>